<dbReference type="AlphaFoldDB" id="A0A835CPS2"/>
<feature type="domain" description="Fatty acyl-CoA reductase C-terminal" evidence="11">
    <location>
        <begin position="397"/>
        <end position="489"/>
    </location>
</feature>
<reference evidence="13 14" key="1">
    <citation type="submission" date="2020-08" db="EMBL/GenBank/DDBJ databases">
        <title>Aphidius gifuensis genome sequencing and assembly.</title>
        <authorList>
            <person name="Du Z."/>
        </authorList>
    </citation>
    <scope>NUCLEOTIDE SEQUENCE [LARGE SCALE GENOMIC DNA]</scope>
    <source>
        <strain evidence="13">YNYX2018</strain>
        <tissue evidence="13">Adults</tissue>
    </source>
</reference>
<comment type="function">
    <text evidence="10">Catalyzes the reduction of fatty acyl-CoA to fatty alcohols.</text>
</comment>
<evidence type="ECO:0000256" key="7">
    <source>
        <dbReference type="ARBA" id="ARBA00023098"/>
    </source>
</evidence>
<keyword evidence="6 10" id="KW-1133">Transmembrane helix</keyword>
<dbReference type="GO" id="GO:0005777">
    <property type="term" value="C:peroxisome"/>
    <property type="evidence" value="ECO:0007669"/>
    <property type="project" value="TreeGrafter"/>
</dbReference>
<keyword evidence="7 10" id="KW-0443">Lipid metabolism</keyword>
<dbReference type="Pfam" id="PF03015">
    <property type="entry name" value="Sterile"/>
    <property type="match status" value="1"/>
</dbReference>
<comment type="similarity">
    <text evidence="2 10">Belongs to the fatty acyl-CoA reductase family.</text>
</comment>
<feature type="transmembrane region" description="Helical" evidence="10">
    <location>
        <begin position="392"/>
        <end position="413"/>
    </location>
</feature>
<evidence type="ECO:0000256" key="10">
    <source>
        <dbReference type="RuleBase" id="RU363097"/>
    </source>
</evidence>
<evidence type="ECO:0000256" key="5">
    <source>
        <dbReference type="ARBA" id="ARBA00022857"/>
    </source>
</evidence>
<dbReference type="EMBL" id="JACMRX010000005">
    <property type="protein sequence ID" value="KAF7988370.1"/>
    <property type="molecule type" value="Genomic_DNA"/>
</dbReference>
<evidence type="ECO:0000259" key="11">
    <source>
        <dbReference type="Pfam" id="PF03015"/>
    </source>
</evidence>
<evidence type="ECO:0000256" key="9">
    <source>
        <dbReference type="ARBA" id="ARBA00052530"/>
    </source>
</evidence>
<dbReference type="OrthoDB" id="429813at2759"/>
<comment type="caution">
    <text evidence="13">The sequence shown here is derived from an EMBL/GenBank/DDBJ whole genome shotgun (WGS) entry which is preliminary data.</text>
</comment>
<keyword evidence="4 10" id="KW-0812">Transmembrane</keyword>
<dbReference type="GO" id="GO:0035336">
    <property type="term" value="P:long-chain fatty-acyl-CoA metabolic process"/>
    <property type="evidence" value="ECO:0007669"/>
    <property type="project" value="TreeGrafter"/>
</dbReference>
<keyword evidence="14" id="KW-1185">Reference proteome</keyword>
<keyword evidence="5 10" id="KW-0521">NADP</keyword>
<feature type="domain" description="Thioester reductase (TE)" evidence="12">
    <location>
        <begin position="54"/>
        <end position="323"/>
    </location>
</feature>
<evidence type="ECO:0000256" key="2">
    <source>
        <dbReference type="ARBA" id="ARBA00005928"/>
    </source>
</evidence>
<dbReference type="GO" id="GO:0102965">
    <property type="term" value="F:alcohol-forming long-chain fatty acyl-CoA reductase activity"/>
    <property type="evidence" value="ECO:0007669"/>
    <property type="project" value="UniProtKB-EC"/>
</dbReference>
<dbReference type="InterPro" id="IPR013120">
    <property type="entry name" value="FAR_NAD-bd"/>
</dbReference>
<accession>A0A835CPS2</accession>
<dbReference type="Gene3D" id="3.40.50.720">
    <property type="entry name" value="NAD(P)-binding Rossmann-like Domain"/>
    <property type="match status" value="1"/>
</dbReference>
<dbReference type="EC" id="1.2.1.84" evidence="10"/>
<name>A0A835CPS2_APHGI</name>
<keyword evidence="3 10" id="KW-0444">Lipid biosynthesis</keyword>
<comment type="subcellular location">
    <subcellularLocation>
        <location evidence="1">Membrane</location>
        <topology evidence="1">Multi-pass membrane protein</topology>
    </subcellularLocation>
</comment>
<dbReference type="PANTHER" id="PTHR11011:SF60">
    <property type="entry name" value="FATTY ACYL-COA REDUCTASE-RELATED"/>
    <property type="match status" value="1"/>
</dbReference>
<evidence type="ECO:0000256" key="8">
    <source>
        <dbReference type="ARBA" id="ARBA00023136"/>
    </source>
</evidence>
<dbReference type="CDD" id="cd05236">
    <property type="entry name" value="FAR-N_SDR_e"/>
    <property type="match status" value="1"/>
</dbReference>
<evidence type="ECO:0000259" key="12">
    <source>
        <dbReference type="Pfam" id="PF07993"/>
    </source>
</evidence>
<evidence type="ECO:0000256" key="1">
    <source>
        <dbReference type="ARBA" id="ARBA00004141"/>
    </source>
</evidence>
<dbReference type="GO" id="GO:0016020">
    <property type="term" value="C:membrane"/>
    <property type="evidence" value="ECO:0007669"/>
    <property type="project" value="UniProtKB-SubCell"/>
</dbReference>
<dbReference type="FunFam" id="3.40.50.720:FF:000143">
    <property type="entry name" value="Fatty acyl-CoA reductase"/>
    <property type="match status" value="1"/>
</dbReference>
<dbReference type="InterPro" id="IPR026055">
    <property type="entry name" value="FAR"/>
</dbReference>
<evidence type="ECO:0000313" key="14">
    <source>
        <dbReference type="Proteomes" id="UP000639338"/>
    </source>
</evidence>
<dbReference type="SUPFAM" id="SSF51735">
    <property type="entry name" value="NAD(P)-binding Rossmann-fold domains"/>
    <property type="match status" value="1"/>
</dbReference>
<evidence type="ECO:0000313" key="13">
    <source>
        <dbReference type="EMBL" id="KAF7988370.1"/>
    </source>
</evidence>
<keyword evidence="10" id="KW-0560">Oxidoreductase</keyword>
<evidence type="ECO:0000256" key="4">
    <source>
        <dbReference type="ARBA" id="ARBA00022692"/>
    </source>
</evidence>
<dbReference type="InterPro" id="IPR036291">
    <property type="entry name" value="NAD(P)-bd_dom_sf"/>
</dbReference>
<keyword evidence="8 10" id="KW-0472">Membrane</keyword>
<gene>
    <name evidence="13" type="ORF">HCN44_000943</name>
</gene>
<dbReference type="InterPro" id="IPR033640">
    <property type="entry name" value="FAR_C"/>
</dbReference>
<dbReference type="GO" id="GO:0080019">
    <property type="term" value="F:alcohol-forming very long-chain fatty acyl-CoA reductase activity"/>
    <property type="evidence" value="ECO:0007669"/>
    <property type="project" value="InterPro"/>
</dbReference>
<dbReference type="Proteomes" id="UP000639338">
    <property type="component" value="Unassembled WGS sequence"/>
</dbReference>
<protein>
    <recommendedName>
        <fullName evidence="10">Fatty acyl-CoA reductase</fullName>
        <ecNumber evidence="10">1.2.1.84</ecNumber>
    </recommendedName>
</protein>
<evidence type="ECO:0000256" key="3">
    <source>
        <dbReference type="ARBA" id="ARBA00022516"/>
    </source>
</evidence>
<comment type="catalytic activity">
    <reaction evidence="9 10">
        <text>a long-chain fatty acyl-CoA + 2 NADPH + 2 H(+) = a long-chain primary fatty alcohol + 2 NADP(+) + CoA</text>
        <dbReference type="Rhea" id="RHEA:52716"/>
        <dbReference type="ChEBI" id="CHEBI:15378"/>
        <dbReference type="ChEBI" id="CHEBI:57287"/>
        <dbReference type="ChEBI" id="CHEBI:57783"/>
        <dbReference type="ChEBI" id="CHEBI:58349"/>
        <dbReference type="ChEBI" id="CHEBI:77396"/>
        <dbReference type="ChEBI" id="CHEBI:83139"/>
        <dbReference type="EC" id="1.2.1.84"/>
    </reaction>
</comment>
<feature type="transmembrane region" description="Helical" evidence="10">
    <location>
        <begin position="510"/>
        <end position="534"/>
    </location>
</feature>
<organism evidence="13 14">
    <name type="scientific">Aphidius gifuensis</name>
    <name type="common">Parasitoid wasp</name>
    <dbReference type="NCBI Taxonomy" id="684658"/>
    <lineage>
        <taxon>Eukaryota</taxon>
        <taxon>Metazoa</taxon>
        <taxon>Ecdysozoa</taxon>
        <taxon>Arthropoda</taxon>
        <taxon>Hexapoda</taxon>
        <taxon>Insecta</taxon>
        <taxon>Pterygota</taxon>
        <taxon>Neoptera</taxon>
        <taxon>Endopterygota</taxon>
        <taxon>Hymenoptera</taxon>
        <taxon>Apocrita</taxon>
        <taxon>Ichneumonoidea</taxon>
        <taxon>Braconidae</taxon>
        <taxon>Aphidiinae</taxon>
        <taxon>Aphidius</taxon>
    </lineage>
</organism>
<proteinExistence type="inferred from homology"/>
<dbReference type="PANTHER" id="PTHR11011">
    <property type="entry name" value="MALE STERILITY PROTEIN 2-RELATED"/>
    <property type="match status" value="1"/>
</dbReference>
<evidence type="ECO:0000256" key="6">
    <source>
        <dbReference type="ARBA" id="ARBA00022989"/>
    </source>
</evidence>
<dbReference type="Pfam" id="PF07993">
    <property type="entry name" value="NAD_binding_4"/>
    <property type="match status" value="1"/>
</dbReference>
<dbReference type="CDD" id="cd09071">
    <property type="entry name" value="FAR_C"/>
    <property type="match status" value="1"/>
</dbReference>
<sequence>MVEALLESSGQEVAIADHGSRIDTPIEYTKNIIKINDINLSPVQKFYDKQSIFITGGTGFLGKLLIDKLLRSCSTLSVIYLLVRPKKGKDTHERTETLFDDPLFDKLKEIHPKFRHKIVAIEGDCSLPGLGISETDKIKLINNVSIVFHSAATVSFDEKIKLAVAINIQGLNEMIELCKKMTNLKSFIHVSTAYAYCTEMTIEEKFYKSPIDADKLVTITNCLDDKIADEITPALMGKWPNTYAFTKAVAENVVEKKHFDIPIGIFRPAIVISTYQEPISGWIDNMYGPTGIAAGAGAGLLRSLHCDGSIHANVVPGDMAVNALIVTAFDISNNYNKINNTIPIYNYVSQDNPITYDDLKIMSAKYGLMYPTIKAMWYYSFRNNKYRFVHLIYVYLLHLLPALLIDGVTICIGKKPRLLKMYKKIHKFTDVLNYFTIKQWNFKNDRVNELTNSLDERDKKIFFCDIKKLSWDEFFKTYIQGIRIYLMKDPIETLPEARIKWQRMYWIHQIFKLILAYIGLRILWGILMTAMTIVS</sequence>